<reference evidence="1 2" key="1">
    <citation type="submission" date="2017-10" db="EMBL/GenBank/DDBJ databases">
        <title>Draft genome of Lysinibacillus fusiformis strain Juneja, a laboratory-derived pathogen of Drosophila melanogaster.</title>
        <authorList>
            <person name="Smith B.R."/>
            <person name="Unckless R.L."/>
        </authorList>
    </citation>
    <scope>NUCLEOTIDE SEQUENCE [LARGE SCALE GENOMIC DNA]</scope>
    <source>
        <strain evidence="1 2">Juneja</strain>
    </source>
</reference>
<dbReference type="EMBL" id="PDFK01000002">
    <property type="protein sequence ID" value="PKU52312.1"/>
    <property type="molecule type" value="Genomic_DNA"/>
</dbReference>
<protein>
    <submittedName>
        <fullName evidence="1">Uncharacterized protein</fullName>
    </submittedName>
</protein>
<comment type="caution">
    <text evidence="1">The sequence shown here is derived from an EMBL/GenBank/DDBJ whole genome shotgun (WGS) entry which is preliminary data.</text>
</comment>
<dbReference type="AlphaFoldDB" id="A0A2I0V257"/>
<evidence type="ECO:0000313" key="1">
    <source>
        <dbReference type="EMBL" id="PKU52312.1"/>
    </source>
</evidence>
<accession>A0A2I0V257</accession>
<gene>
    <name evidence="1" type="ORF">CRI88_08080</name>
</gene>
<dbReference type="Proteomes" id="UP000234956">
    <property type="component" value="Unassembled WGS sequence"/>
</dbReference>
<evidence type="ECO:0000313" key="2">
    <source>
        <dbReference type="Proteomes" id="UP000234956"/>
    </source>
</evidence>
<organism evidence="1 2">
    <name type="scientific">Lysinibacillus fusiformis</name>
    <dbReference type="NCBI Taxonomy" id="28031"/>
    <lineage>
        <taxon>Bacteria</taxon>
        <taxon>Bacillati</taxon>
        <taxon>Bacillota</taxon>
        <taxon>Bacilli</taxon>
        <taxon>Bacillales</taxon>
        <taxon>Bacillaceae</taxon>
        <taxon>Lysinibacillus</taxon>
    </lineage>
</organism>
<dbReference type="RefSeq" id="WP_036118948.1">
    <property type="nucleotide sequence ID" value="NZ_JAZBNI010000001.1"/>
</dbReference>
<proteinExistence type="predicted"/>
<name>A0A2I0V257_9BACI</name>
<sequence>MDRDAEVMDKTTNVMDSVPKVTVSTSKVADNLADDRLLFLLEMHCYDKVEGSRRQRRRIKS</sequence>